<evidence type="ECO:0000256" key="1">
    <source>
        <dbReference type="ARBA" id="ARBA00022603"/>
    </source>
</evidence>
<comment type="similarity">
    <text evidence="4">Belongs to the class I-like SAM-binding methyltransferase superfamily. RNA M5U methyltransferase family.</text>
</comment>
<dbReference type="NCBIfam" id="TIGR00479">
    <property type="entry name" value="rumA"/>
    <property type="match status" value="1"/>
</dbReference>
<dbReference type="Proteomes" id="UP000306420">
    <property type="component" value="Unassembled WGS sequence"/>
</dbReference>
<feature type="binding site" evidence="4">
    <location>
        <position position="386"/>
    </location>
    <ligand>
        <name>S-adenosyl-L-methionine</name>
        <dbReference type="ChEBI" id="CHEBI:59789"/>
    </ligand>
</feature>
<feature type="binding site" evidence="4">
    <location>
        <position position="338"/>
    </location>
    <ligand>
        <name>S-adenosyl-L-methionine</name>
        <dbReference type="ChEBI" id="CHEBI:59789"/>
    </ligand>
</feature>
<sequence length="456" mass="51249">MANKVPFKKNDTFTGTVEDITSQGQGVVKLDHYPFFIEGAMTGEVVKFKAMKVGKTYGFGRLLEIIEESPERVEMTDAIGRQIGTMTLQHMSYDAQLAYKEQQVKSAYERIGHFEDAQIRPVLGMENPWGYRNKAQIPVREINGQLETGFFRRNSHDLVPVENFFIQHKEIDEAILIVRDILRRFHVPAYNEKNHTGIIRHVVVRRGHYSGQVMVTLVTNKRKMPNEEIIVDAIAEEVPNIASIVQNVQTKRTNVILGRQSLVLWGQPYIEDSMLGLTFRISSKSFYQVNTPQAEVLYKTAIDAADLQGNETVLDAYSGIGTIGLSLAQHAKQVYGMDIVDEAVEMAKQNAKVNGIKNATFEVGSAEEWLPKWNEAGINFDVIVVDPPRKGLDQVFVDAVIEQQPEKIVYVSCNPATQARDARLFADAGYDLQFVQPVDLFGQTTHVEAVALFTKA</sequence>
<dbReference type="RefSeq" id="WP_138404555.1">
    <property type="nucleotide sequence ID" value="NZ_VBSP01000018.1"/>
</dbReference>
<reference evidence="7 8" key="1">
    <citation type="submission" date="2019-05" db="EMBL/GenBank/DDBJ databases">
        <title>The metagenome of a microbial culture collection derived from dairy environment covers the genomic content of the human microbiome.</title>
        <authorList>
            <person name="Roder T."/>
            <person name="Wuthrich D."/>
            <person name="Sattari Z."/>
            <person name="Von Ah U."/>
            <person name="Bar C."/>
            <person name="Ronchi F."/>
            <person name="Macpherson A.J."/>
            <person name="Ganal-Vonarburg S.C."/>
            <person name="Bruggmann R."/>
            <person name="Vergeres G."/>
        </authorList>
    </citation>
    <scope>NUCLEOTIDE SEQUENCE [LARGE SCALE GENOMIC DNA]</scope>
    <source>
        <strain evidence="7 8">FAM 24227</strain>
    </source>
</reference>
<dbReference type="Pfam" id="PF05958">
    <property type="entry name" value="tRNA_U5-meth_tr"/>
    <property type="match status" value="1"/>
</dbReference>
<dbReference type="FunFam" id="2.40.50.1070:FF:000003">
    <property type="entry name" value="23S rRNA (Uracil-5-)-methyltransferase RumA"/>
    <property type="match status" value="1"/>
</dbReference>
<feature type="active site" evidence="5">
    <location>
        <position position="413"/>
    </location>
</feature>
<dbReference type="FunFam" id="3.40.50.150:FF:000009">
    <property type="entry name" value="23S rRNA (Uracil(1939)-C(5))-methyltransferase RlmD"/>
    <property type="match status" value="1"/>
</dbReference>
<evidence type="ECO:0000256" key="3">
    <source>
        <dbReference type="ARBA" id="ARBA00022691"/>
    </source>
</evidence>
<evidence type="ECO:0000256" key="4">
    <source>
        <dbReference type="PROSITE-ProRule" id="PRU01024"/>
    </source>
</evidence>
<dbReference type="Gene3D" id="3.40.50.150">
    <property type="entry name" value="Vaccinia Virus protein VP39"/>
    <property type="match status" value="1"/>
</dbReference>
<dbReference type="SUPFAM" id="SSF50249">
    <property type="entry name" value="Nucleic acid-binding proteins"/>
    <property type="match status" value="1"/>
</dbReference>
<evidence type="ECO:0000313" key="8">
    <source>
        <dbReference type="Proteomes" id="UP000306420"/>
    </source>
</evidence>
<dbReference type="PROSITE" id="PS50926">
    <property type="entry name" value="TRAM"/>
    <property type="match status" value="1"/>
</dbReference>
<dbReference type="Gene3D" id="2.40.50.1070">
    <property type="match status" value="1"/>
</dbReference>
<dbReference type="EMBL" id="VBSP01000018">
    <property type="protein sequence ID" value="TLQ41227.1"/>
    <property type="molecule type" value="Genomic_DNA"/>
</dbReference>
<dbReference type="EC" id="2.1.1.190" evidence="7"/>
<name>A0A5R9DW50_9LACT</name>
<feature type="binding site" evidence="4">
    <location>
        <position position="288"/>
    </location>
    <ligand>
        <name>S-adenosyl-L-methionine</name>
        <dbReference type="ChEBI" id="CHEBI:59789"/>
    </ligand>
</feature>
<evidence type="ECO:0000256" key="2">
    <source>
        <dbReference type="ARBA" id="ARBA00022679"/>
    </source>
</evidence>
<feature type="binding site" evidence="4">
    <location>
        <position position="317"/>
    </location>
    <ligand>
        <name>S-adenosyl-L-methionine</name>
        <dbReference type="ChEBI" id="CHEBI:59789"/>
    </ligand>
</feature>
<dbReference type="InterPro" id="IPR012340">
    <property type="entry name" value="NA-bd_OB-fold"/>
</dbReference>
<dbReference type="OrthoDB" id="9804590at2"/>
<protein>
    <submittedName>
        <fullName evidence="7">23S rRNA (Uracil(1939)-C(5))-methyltransferase RlmD</fullName>
        <ecNumber evidence="7">2.1.1.190</ecNumber>
    </submittedName>
</protein>
<dbReference type="AlphaFoldDB" id="A0A5R9DW50"/>
<dbReference type="InterPro" id="IPR029063">
    <property type="entry name" value="SAM-dependent_MTases_sf"/>
</dbReference>
<dbReference type="SUPFAM" id="SSF53335">
    <property type="entry name" value="S-adenosyl-L-methionine-dependent methyltransferases"/>
    <property type="match status" value="1"/>
</dbReference>
<organism evidence="7 8">
    <name type="scientific">Ruoffia tabacinasalis</name>
    <dbReference type="NCBI Taxonomy" id="87458"/>
    <lineage>
        <taxon>Bacteria</taxon>
        <taxon>Bacillati</taxon>
        <taxon>Bacillota</taxon>
        <taxon>Bacilli</taxon>
        <taxon>Lactobacillales</taxon>
        <taxon>Aerococcaceae</taxon>
        <taxon>Ruoffia</taxon>
    </lineage>
</organism>
<dbReference type="GO" id="GO:0070475">
    <property type="term" value="P:rRNA base methylation"/>
    <property type="evidence" value="ECO:0007669"/>
    <property type="project" value="TreeGrafter"/>
</dbReference>
<keyword evidence="2 4" id="KW-0808">Transferase</keyword>
<accession>A0A5R9DW50</accession>
<comment type="caution">
    <text evidence="7">The sequence shown here is derived from an EMBL/GenBank/DDBJ whole genome shotgun (WGS) entry which is preliminary data.</text>
</comment>
<gene>
    <name evidence="7" type="primary">rlmD</name>
    <name evidence="7" type="ORF">FEZ33_06290</name>
</gene>
<evidence type="ECO:0000256" key="5">
    <source>
        <dbReference type="PROSITE-ProRule" id="PRU10015"/>
    </source>
</evidence>
<dbReference type="PROSITE" id="PS01230">
    <property type="entry name" value="TRMA_1"/>
    <property type="match status" value="1"/>
</dbReference>
<proteinExistence type="inferred from homology"/>
<feature type="active site" description="Nucleophile" evidence="4">
    <location>
        <position position="413"/>
    </location>
</feature>
<dbReference type="PANTHER" id="PTHR11061">
    <property type="entry name" value="RNA M5U METHYLTRANSFERASE"/>
    <property type="match status" value="1"/>
</dbReference>
<keyword evidence="1 4" id="KW-0489">Methyltransferase</keyword>
<feature type="domain" description="TRAM" evidence="6">
    <location>
        <begin position="6"/>
        <end position="64"/>
    </location>
</feature>
<dbReference type="InterPro" id="IPR030390">
    <property type="entry name" value="MeTrfase_TrmA_AS"/>
</dbReference>
<dbReference type="GO" id="GO:0070041">
    <property type="term" value="F:rRNA (uridine-C5-)-methyltransferase activity"/>
    <property type="evidence" value="ECO:0007669"/>
    <property type="project" value="TreeGrafter"/>
</dbReference>
<dbReference type="CDD" id="cd02440">
    <property type="entry name" value="AdoMet_MTases"/>
    <property type="match status" value="1"/>
</dbReference>
<dbReference type="PANTHER" id="PTHR11061:SF30">
    <property type="entry name" value="TRNA (URACIL(54)-C(5))-METHYLTRANSFERASE"/>
    <property type="match status" value="1"/>
</dbReference>
<keyword evidence="3 4" id="KW-0949">S-adenosyl-L-methionine</keyword>
<dbReference type="Gene3D" id="2.40.50.140">
    <property type="entry name" value="Nucleic acid-binding proteins"/>
    <property type="match status" value="1"/>
</dbReference>
<dbReference type="InterPro" id="IPR010280">
    <property type="entry name" value="U5_MeTrfase_fam"/>
</dbReference>
<evidence type="ECO:0000313" key="7">
    <source>
        <dbReference type="EMBL" id="TLQ41227.1"/>
    </source>
</evidence>
<evidence type="ECO:0000259" key="6">
    <source>
        <dbReference type="PROSITE" id="PS50926"/>
    </source>
</evidence>
<dbReference type="PROSITE" id="PS51687">
    <property type="entry name" value="SAM_MT_RNA_M5U"/>
    <property type="match status" value="1"/>
</dbReference>
<dbReference type="InterPro" id="IPR002792">
    <property type="entry name" value="TRAM_dom"/>
</dbReference>